<comment type="caution">
    <text evidence="1">The sequence shown here is derived from an EMBL/GenBank/DDBJ whole genome shotgun (WGS) entry which is preliminary data.</text>
</comment>
<proteinExistence type="predicted"/>
<dbReference type="Proteomes" id="UP001143480">
    <property type="component" value="Unassembled WGS sequence"/>
</dbReference>
<keyword evidence="2" id="KW-1185">Reference proteome</keyword>
<accession>A0A9W6KU32</accession>
<organism evidence="1 2">
    <name type="scientific">Dactylosporangium matsuzakiense</name>
    <dbReference type="NCBI Taxonomy" id="53360"/>
    <lineage>
        <taxon>Bacteria</taxon>
        <taxon>Bacillati</taxon>
        <taxon>Actinomycetota</taxon>
        <taxon>Actinomycetes</taxon>
        <taxon>Micromonosporales</taxon>
        <taxon>Micromonosporaceae</taxon>
        <taxon>Dactylosporangium</taxon>
    </lineage>
</organism>
<evidence type="ECO:0000313" key="1">
    <source>
        <dbReference type="EMBL" id="GLL07237.1"/>
    </source>
</evidence>
<evidence type="ECO:0000313" key="2">
    <source>
        <dbReference type="Proteomes" id="UP001143480"/>
    </source>
</evidence>
<reference evidence="1" key="2">
    <citation type="submission" date="2023-01" db="EMBL/GenBank/DDBJ databases">
        <authorList>
            <person name="Sun Q."/>
            <person name="Evtushenko L."/>
        </authorList>
    </citation>
    <scope>NUCLEOTIDE SEQUENCE</scope>
    <source>
        <strain evidence="1">VKM Ac-1321</strain>
    </source>
</reference>
<protein>
    <submittedName>
        <fullName evidence="1">Uncharacterized protein</fullName>
    </submittedName>
</protein>
<gene>
    <name evidence="1" type="ORF">GCM10017581_089890</name>
</gene>
<dbReference type="EMBL" id="BSFP01000089">
    <property type="protein sequence ID" value="GLL07237.1"/>
    <property type="molecule type" value="Genomic_DNA"/>
</dbReference>
<name>A0A9W6KU32_9ACTN</name>
<sequence>MEPMIGVRAACRATGRAQASHDRRHRQTPVPVWPVRVRRVQPRALSEAERATVRALLSSPGFVDKAPATIYHELLDEGV</sequence>
<reference evidence="1" key="1">
    <citation type="journal article" date="2014" name="Int. J. Syst. Evol. Microbiol.">
        <title>Complete genome sequence of Corynebacterium casei LMG S-19264T (=DSM 44701T), isolated from a smear-ripened cheese.</title>
        <authorList>
            <consortium name="US DOE Joint Genome Institute (JGI-PGF)"/>
            <person name="Walter F."/>
            <person name="Albersmeier A."/>
            <person name="Kalinowski J."/>
            <person name="Ruckert C."/>
        </authorList>
    </citation>
    <scope>NUCLEOTIDE SEQUENCE</scope>
    <source>
        <strain evidence="1">VKM Ac-1321</strain>
    </source>
</reference>
<dbReference type="AlphaFoldDB" id="A0A9W6KU32"/>